<proteinExistence type="predicted"/>
<organism evidence="2 3">
    <name type="scientific">Micromonospora tulbaghiae</name>
    <dbReference type="NCBI Taxonomy" id="479978"/>
    <lineage>
        <taxon>Bacteria</taxon>
        <taxon>Bacillati</taxon>
        <taxon>Actinomycetota</taxon>
        <taxon>Actinomycetes</taxon>
        <taxon>Micromonosporales</taxon>
        <taxon>Micromonosporaceae</taxon>
        <taxon>Micromonospora</taxon>
    </lineage>
</organism>
<name>A0A386WUL7_9ACTN</name>
<dbReference type="EMBL" id="CP024087">
    <property type="protein sequence ID" value="AYF32165.1"/>
    <property type="molecule type" value="Genomic_DNA"/>
</dbReference>
<dbReference type="Proteomes" id="UP000267804">
    <property type="component" value="Chromosome"/>
</dbReference>
<reference evidence="2 3" key="1">
    <citation type="submission" date="2017-10" db="EMBL/GenBank/DDBJ databases">
        <title>Integration of genomic and chemical information greatly accelerates assignment of the full stereostructure of myelolactone, a potent inhibitor of myeloma from a marine-derived Micromonospora.</title>
        <authorList>
            <person name="Kim M.C."/>
            <person name="Machado H."/>
            <person name="Jensen P.R."/>
            <person name="Fenical W."/>
        </authorList>
    </citation>
    <scope>NUCLEOTIDE SEQUENCE [LARGE SCALE GENOMIC DNA]</scope>
    <source>
        <strain evidence="2 3">CNY-010</strain>
    </source>
</reference>
<dbReference type="RefSeq" id="WP_120573528.1">
    <property type="nucleotide sequence ID" value="NZ_CP024087.1"/>
</dbReference>
<dbReference type="KEGG" id="mtua:CSH63_32955"/>
<accession>A0A386WUL7</accession>
<evidence type="ECO:0000313" key="2">
    <source>
        <dbReference type="EMBL" id="AYF32165.1"/>
    </source>
</evidence>
<feature type="region of interest" description="Disordered" evidence="1">
    <location>
        <begin position="1"/>
        <end position="26"/>
    </location>
</feature>
<dbReference type="AlphaFoldDB" id="A0A386WUL7"/>
<gene>
    <name evidence="2" type="ORF">CSH63_32955</name>
</gene>
<evidence type="ECO:0000313" key="3">
    <source>
        <dbReference type="Proteomes" id="UP000267804"/>
    </source>
</evidence>
<sequence>MTGQQSAARATDADEPGHTPDPLTSARSYLDRYYRLTRDAVAKKAAGFVHPQEESQWRLRQDSLLELARTSAVVSIAESLAVLAAACRDDEDGVTAGER</sequence>
<evidence type="ECO:0000256" key="1">
    <source>
        <dbReference type="SAM" id="MobiDB-lite"/>
    </source>
</evidence>
<protein>
    <submittedName>
        <fullName evidence="2">Uncharacterized protein</fullName>
    </submittedName>
</protein>